<gene>
    <name evidence="2" type="ORF">Tco_0627050</name>
</gene>
<sequence>MEKEHKQSVYFGKEDDKRRGVDYVMKMIFGFYKECLELEPKYKINNDEGGSASKEGFTNLAGIIREYLKERNSYPKDPQKARNSHQSTADTG</sequence>
<evidence type="ECO:0000256" key="1">
    <source>
        <dbReference type="SAM" id="MobiDB-lite"/>
    </source>
</evidence>
<keyword evidence="3" id="KW-1185">Reference proteome</keyword>
<feature type="region of interest" description="Disordered" evidence="1">
    <location>
        <begin position="69"/>
        <end position="92"/>
    </location>
</feature>
<dbReference type="EMBL" id="BQNB010008744">
    <property type="protein sequence ID" value="GJS53688.1"/>
    <property type="molecule type" value="Genomic_DNA"/>
</dbReference>
<evidence type="ECO:0000313" key="3">
    <source>
        <dbReference type="Proteomes" id="UP001151760"/>
    </source>
</evidence>
<reference evidence="2" key="1">
    <citation type="journal article" date="2022" name="Int. J. Mol. Sci.">
        <title>Draft Genome of Tanacetum Coccineum: Genomic Comparison of Closely Related Tanacetum-Family Plants.</title>
        <authorList>
            <person name="Yamashiro T."/>
            <person name="Shiraishi A."/>
            <person name="Nakayama K."/>
            <person name="Satake H."/>
        </authorList>
    </citation>
    <scope>NUCLEOTIDE SEQUENCE</scope>
</reference>
<evidence type="ECO:0000313" key="2">
    <source>
        <dbReference type="EMBL" id="GJS53688.1"/>
    </source>
</evidence>
<protein>
    <submittedName>
        <fullName evidence="2">Uncharacterized protein</fullName>
    </submittedName>
</protein>
<dbReference type="Proteomes" id="UP001151760">
    <property type="component" value="Unassembled WGS sequence"/>
</dbReference>
<feature type="compositionally biased region" description="Basic and acidic residues" evidence="1">
    <location>
        <begin position="69"/>
        <end position="80"/>
    </location>
</feature>
<comment type="caution">
    <text evidence="2">The sequence shown here is derived from an EMBL/GenBank/DDBJ whole genome shotgun (WGS) entry which is preliminary data.</text>
</comment>
<accession>A0ABQ4WLG1</accession>
<proteinExistence type="predicted"/>
<organism evidence="2 3">
    <name type="scientific">Tanacetum coccineum</name>
    <dbReference type="NCBI Taxonomy" id="301880"/>
    <lineage>
        <taxon>Eukaryota</taxon>
        <taxon>Viridiplantae</taxon>
        <taxon>Streptophyta</taxon>
        <taxon>Embryophyta</taxon>
        <taxon>Tracheophyta</taxon>
        <taxon>Spermatophyta</taxon>
        <taxon>Magnoliopsida</taxon>
        <taxon>eudicotyledons</taxon>
        <taxon>Gunneridae</taxon>
        <taxon>Pentapetalae</taxon>
        <taxon>asterids</taxon>
        <taxon>campanulids</taxon>
        <taxon>Asterales</taxon>
        <taxon>Asteraceae</taxon>
        <taxon>Asteroideae</taxon>
        <taxon>Anthemideae</taxon>
        <taxon>Anthemidinae</taxon>
        <taxon>Tanacetum</taxon>
    </lineage>
</organism>
<reference evidence="2" key="2">
    <citation type="submission" date="2022-01" db="EMBL/GenBank/DDBJ databases">
        <authorList>
            <person name="Yamashiro T."/>
            <person name="Shiraishi A."/>
            <person name="Satake H."/>
            <person name="Nakayama K."/>
        </authorList>
    </citation>
    <scope>NUCLEOTIDE SEQUENCE</scope>
</reference>
<name>A0ABQ4WLG1_9ASTR</name>